<sequence>METKGVSPLVDLVVSSQVERPVEIAGLTSCNDSARCPGGQACQPDLTCQ</sequence>
<evidence type="ECO:0000313" key="2">
    <source>
        <dbReference type="Proteomes" id="UP000014803"/>
    </source>
</evidence>
<evidence type="ECO:0000313" key="1">
    <source>
        <dbReference type="EMBL" id="AGP33985.1"/>
    </source>
</evidence>
<reference evidence="1 2" key="1">
    <citation type="journal article" date="2013" name="Sci. Rep.">
        <title>Extraordinary expansion of a Sorangium cellulosum genome from an alkaline milieu.</title>
        <authorList>
            <person name="Han K."/>
            <person name="Li Z.F."/>
            <person name="Peng R."/>
            <person name="Zhu L.P."/>
            <person name="Zhou T."/>
            <person name="Wang L.G."/>
            <person name="Li S.G."/>
            <person name="Zhang X.B."/>
            <person name="Hu W."/>
            <person name="Wu Z.H."/>
            <person name="Qin N."/>
            <person name="Li Y.Z."/>
        </authorList>
    </citation>
    <scope>NUCLEOTIDE SEQUENCE [LARGE SCALE GENOMIC DNA]</scope>
    <source>
        <strain evidence="1 2">So0157-2</strain>
    </source>
</reference>
<gene>
    <name evidence="1" type="ORF">SCE1572_05430</name>
</gene>
<dbReference type="EMBL" id="CP003969">
    <property type="protein sequence ID" value="AGP33985.1"/>
    <property type="molecule type" value="Genomic_DNA"/>
</dbReference>
<organism evidence="1 2">
    <name type="scientific">Sorangium cellulosum So0157-2</name>
    <dbReference type="NCBI Taxonomy" id="1254432"/>
    <lineage>
        <taxon>Bacteria</taxon>
        <taxon>Pseudomonadati</taxon>
        <taxon>Myxococcota</taxon>
        <taxon>Polyangia</taxon>
        <taxon>Polyangiales</taxon>
        <taxon>Polyangiaceae</taxon>
        <taxon>Sorangium</taxon>
    </lineage>
</organism>
<dbReference type="HOGENOM" id="CLU_3140763_0_0_7"/>
<dbReference type="PATRIC" id="fig|1254432.3.peg.1214"/>
<name>S4XQA1_SORCE</name>
<proteinExistence type="predicted"/>
<dbReference type="AlphaFoldDB" id="S4XQA1"/>
<dbReference type="RefSeq" id="WP_020733079.1">
    <property type="nucleotide sequence ID" value="NC_021658.1"/>
</dbReference>
<protein>
    <submittedName>
        <fullName evidence="1">Uncharacterized protein</fullName>
    </submittedName>
</protein>
<dbReference type="KEGG" id="scu:SCE1572_05430"/>
<accession>S4XQA1</accession>
<dbReference type="Proteomes" id="UP000014803">
    <property type="component" value="Chromosome"/>
</dbReference>